<feature type="region of interest" description="Disordered" evidence="1">
    <location>
        <begin position="57"/>
        <end position="171"/>
    </location>
</feature>
<dbReference type="EMBL" id="CADCWB010000057">
    <property type="protein sequence ID" value="CAA9509489.1"/>
    <property type="molecule type" value="Genomic_DNA"/>
</dbReference>
<keyword evidence="2" id="KW-0830">Ubiquinone</keyword>
<dbReference type="EC" id="1.6.5.3" evidence="2"/>
<gene>
    <name evidence="2" type="ORF">AVDCRST_MAG62-436</name>
</gene>
<feature type="non-terminal residue" evidence="2">
    <location>
        <position position="171"/>
    </location>
</feature>
<organism evidence="2">
    <name type="scientific">uncultured Sphingomonas sp</name>
    <dbReference type="NCBI Taxonomy" id="158754"/>
    <lineage>
        <taxon>Bacteria</taxon>
        <taxon>Pseudomonadati</taxon>
        <taxon>Pseudomonadota</taxon>
        <taxon>Alphaproteobacteria</taxon>
        <taxon>Sphingomonadales</taxon>
        <taxon>Sphingomonadaceae</taxon>
        <taxon>Sphingomonas</taxon>
        <taxon>environmental samples</taxon>
    </lineage>
</organism>
<feature type="compositionally biased region" description="Basic residues" evidence="1">
    <location>
        <begin position="78"/>
        <end position="88"/>
    </location>
</feature>
<feature type="non-terminal residue" evidence="2">
    <location>
        <position position="1"/>
    </location>
</feature>
<proteinExistence type="predicted"/>
<name>A0A6J4T002_9SPHN</name>
<evidence type="ECO:0000256" key="1">
    <source>
        <dbReference type="SAM" id="MobiDB-lite"/>
    </source>
</evidence>
<feature type="compositionally biased region" description="Basic and acidic residues" evidence="1">
    <location>
        <begin position="94"/>
        <end position="109"/>
    </location>
</feature>
<sequence length="171" mass="18716">DRPFRLLPVCDRDHRLGGAGDLCAQPGALGAVADPGLLQRGWPDVADRGRVHRDAAGDRLRRRRRGAVPVRGHDAGHRLLHLARRRHPQSSVRAADRDRAAGRDRDCSQRARRGAGGAGSGHGRKNRSRAEHRGPGNAALQPLPDHIRIGRPDPADRGRVHRDAAGDRLRR</sequence>
<keyword evidence="2" id="KW-0560">Oxidoreductase</keyword>
<protein>
    <submittedName>
        <fullName evidence="2">NADH-ubiquinone oxidoreductase chain J</fullName>
        <ecNumber evidence="2">1.6.5.3</ecNumber>
    </submittedName>
</protein>
<dbReference type="GO" id="GO:0016491">
    <property type="term" value="F:oxidoreductase activity"/>
    <property type="evidence" value="ECO:0007669"/>
    <property type="project" value="UniProtKB-KW"/>
</dbReference>
<feature type="compositionally biased region" description="Basic and acidic residues" evidence="1">
    <location>
        <begin position="145"/>
        <end position="171"/>
    </location>
</feature>
<reference evidence="2" key="1">
    <citation type="submission" date="2020-02" db="EMBL/GenBank/DDBJ databases">
        <authorList>
            <person name="Meier V. D."/>
        </authorList>
    </citation>
    <scope>NUCLEOTIDE SEQUENCE</scope>
    <source>
        <strain evidence="2">AVDCRST_MAG62</strain>
    </source>
</reference>
<evidence type="ECO:0000313" key="2">
    <source>
        <dbReference type="EMBL" id="CAA9509489.1"/>
    </source>
</evidence>
<accession>A0A6J4T002</accession>
<dbReference type="AlphaFoldDB" id="A0A6J4T002"/>